<dbReference type="GO" id="GO:0051213">
    <property type="term" value="F:dioxygenase activity"/>
    <property type="evidence" value="ECO:0007669"/>
    <property type="project" value="UniProtKB-KW"/>
</dbReference>
<dbReference type="InterPro" id="IPR000335">
    <property type="entry name" value="Bleomycin-R"/>
</dbReference>
<dbReference type="InterPro" id="IPR004360">
    <property type="entry name" value="Glyas_Fos-R_dOase_dom"/>
</dbReference>
<gene>
    <name evidence="5" type="ORF">SAMN04488522_101930</name>
</gene>
<dbReference type="GO" id="GO:0046677">
    <property type="term" value="P:response to antibiotic"/>
    <property type="evidence" value="ECO:0007669"/>
    <property type="project" value="UniProtKB-KW"/>
</dbReference>
<dbReference type="AlphaFoldDB" id="A0A1M4VK06"/>
<reference evidence="6" key="1">
    <citation type="submission" date="2016-11" db="EMBL/GenBank/DDBJ databases">
        <authorList>
            <person name="Varghese N."/>
            <person name="Submissions S."/>
        </authorList>
    </citation>
    <scope>NUCLEOTIDE SEQUENCE [LARGE SCALE GENOMIC DNA]</scope>
    <source>
        <strain evidence="6">DSM 16990</strain>
    </source>
</reference>
<keyword evidence="6" id="KW-1185">Reference proteome</keyword>
<evidence type="ECO:0000256" key="2">
    <source>
        <dbReference type="ARBA" id="ARBA00021572"/>
    </source>
</evidence>
<dbReference type="OrthoDB" id="192739at2"/>
<feature type="domain" description="VOC" evidence="4">
    <location>
        <begin position="9"/>
        <end position="138"/>
    </location>
</feature>
<protein>
    <recommendedName>
        <fullName evidence="2">Bleomycin resistance protein</fullName>
    </recommendedName>
</protein>
<evidence type="ECO:0000256" key="3">
    <source>
        <dbReference type="ARBA" id="ARBA00023251"/>
    </source>
</evidence>
<dbReference type="SUPFAM" id="SSF54593">
    <property type="entry name" value="Glyoxalase/Bleomycin resistance protein/Dihydroxybiphenyl dioxygenase"/>
    <property type="match status" value="1"/>
</dbReference>
<dbReference type="Proteomes" id="UP000184287">
    <property type="component" value="Unassembled WGS sequence"/>
</dbReference>
<comment type="similarity">
    <text evidence="1">Belongs to the bleomycin resistance protein family.</text>
</comment>
<accession>A0A1M4VK06</accession>
<dbReference type="InterPro" id="IPR029068">
    <property type="entry name" value="Glyas_Bleomycin-R_OHBP_Dase"/>
</dbReference>
<dbReference type="Gene3D" id="3.10.180.10">
    <property type="entry name" value="2,3-Dihydroxybiphenyl 1,2-Dioxygenase, domain 1"/>
    <property type="match status" value="1"/>
</dbReference>
<dbReference type="InterPro" id="IPR037523">
    <property type="entry name" value="VOC_core"/>
</dbReference>
<keyword evidence="3" id="KW-0046">Antibiotic resistance</keyword>
<dbReference type="EMBL" id="FQUQ01000001">
    <property type="protein sequence ID" value="SHE69200.1"/>
    <property type="molecule type" value="Genomic_DNA"/>
</dbReference>
<dbReference type="PROSITE" id="PS51819">
    <property type="entry name" value="VOC"/>
    <property type="match status" value="1"/>
</dbReference>
<dbReference type="Pfam" id="PF00903">
    <property type="entry name" value="Glyoxalase"/>
    <property type="match status" value="1"/>
</dbReference>
<proteinExistence type="inferred from homology"/>
<name>A0A1M4VK06_9SPHI</name>
<evidence type="ECO:0000256" key="1">
    <source>
        <dbReference type="ARBA" id="ARBA00011051"/>
    </source>
</evidence>
<evidence type="ECO:0000259" key="4">
    <source>
        <dbReference type="PROSITE" id="PS51819"/>
    </source>
</evidence>
<sequence>MSDQINNWARLVPELSVKDIKASLFFWCDLIGFSVAYDRPEEGFAYLDLNGAQIMLEQRNEADNSWETGPFEPPLGRGINFQIEVPDIEPIIDRLTGAGFGLFVDVEEKWYRAGALEFGQKQFLVMDPDGYLLRLIKDLGERTA</sequence>
<keyword evidence="5" id="KW-0560">Oxidoreductase</keyword>
<dbReference type="RefSeq" id="WP_073227976.1">
    <property type="nucleotide sequence ID" value="NZ_FQUQ01000001.1"/>
</dbReference>
<evidence type="ECO:0000313" key="5">
    <source>
        <dbReference type="EMBL" id="SHE69200.1"/>
    </source>
</evidence>
<dbReference type="STRING" id="288992.SAMN04488522_101930"/>
<dbReference type="CDD" id="cd08349">
    <property type="entry name" value="BLMA_like"/>
    <property type="match status" value="1"/>
</dbReference>
<organism evidence="5 6">
    <name type="scientific">Pedobacter caeni</name>
    <dbReference type="NCBI Taxonomy" id="288992"/>
    <lineage>
        <taxon>Bacteria</taxon>
        <taxon>Pseudomonadati</taxon>
        <taxon>Bacteroidota</taxon>
        <taxon>Sphingobacteriia</taxon>
        <taxon>Sphingobacteriales</taxon>
        <taxon>Sphingobacteriaceae</taxon>
        <taxon>Pedobacter</taxon>
    </lineage>
</organism>
<evidence type="ECO:0000313" key="6">
    <source>
        <dbReference type="Proteomes" id="UP000184287"/>
    </source>
</evidence>
<keyword evidence="5" id="KW-0223">Dioxygenase</keyword>